<keyword evidence="3" id="KW-1185">Reference proteome</keyword>
<keyword evidence="1" id="KW-0472">Membrane</keyword>
<comment type="caution">
    <text evidence="2">The sequence shown here is derived from an EMBL/GenBank/DDBJ whole genome shotgun (WGS) entry which is preliminary data.</text>
</comment>
<evidence type="ECO:0008006" key="4">
    <source>
        <dbReference type="Google" id="ProtNLM"/>
    </source>
</evidence>
<evidence type="ECO:0000313" key="2">
    <source>
        <dbReference type="EMBL" id="NOU61383.1"/>
    </source>
</evidence>
<accession>A0ABX1WZ05</accession>
<dbReference type="EMBL" id="RZNH01000033">
    <property type="protein sequence ID" value="NOU61383.1"/>
    <property type="molecule type" value="Genomic_DNA"/>
</dbReference>
<gene>
    <name evidence="2" type="ORF">ELS83_16365</name>
</gene>
<organism evidence="2 3">
    <name type="scientific">Marinifilum caeruleilacunae</name>
    <dbReference type="NCBI Taxonomy" id="2499076"/>
    <lineage>
        <taxon>Bacteria</taxon>
        <taxon>Pseudomonadati</taxon>
        <taxon>Bacteroidota</taxon>
        <taxon>Bacteroidia</taxon>
        <taxon>Marinilabiliales</taxon>
        <taxon>Marinifilaceae</taxon>
    </lineage>
</organism>
<reference evidence="2 3" key="1">
    <citation type="submission" date="2018-12" db="EMBL/GenBank/DDBJ databases">
        <title>Marinifilum JC070 sp. nov., a marine bacterium isolated from Yongle Blue Hole in the South China Sea.</title>
        <authorList>
            <person name="Fu T."/>
        </authorList>
    </citation>
    <scope>NUCLEOTIDE SEQUENCE [LARGE SCALE GENOMIC DNA]</scope>
    <source>
        <strain evidence="2 3">JC070</strain>
    </source>
</reference>
<feature type="transmembrane region" description="Helical" evidence="1">
    <location>
        <begin position="137"/>
        <end position="154"/>
    </location>
</feature>
<protein>
    <recommendedName>
        <fullName evidence="4">DUF3592 domain-containing protein</fullName>
    </recommendedName>
</protein>
<keyword evidence="1" id="KW-0812">Transmembrane</keyword>
<evidence type="ECO:0000256" key="1">
    <source>
        <dbReference type="SAM" id="Phobius"/>
    </source>
</evidence>
<dbReference type="RefSeq" id="WP_171596647.1">
    <property type="nucleotide sequence ID" value="NZ_RZNH01000033.1"/>
</dbReference>
<feature type="transmembrane region" description="Helical" evidence="1">
    <location>
        <begin position="21"/>
        <end position="43"/>
    </location>
</feature>
<sequence>MKQLSKIPFTLRVKTLFSSKFVGVGFFILMIPTIILVGFLPHIDFMNSRYEKNHTAKVDGKILSIHKTNSSVNGKQALEFRYEFKHENQPILGQSYGFDESFQVGDQVEIEYIANDETVSRIIGTKNGAFDIGNLEFLLGFIFVGLLVLFILIYPKIKILKLLKSGFDIVPSKLQSEYQSPIIPVPNIKPIYRLKFDYNASGNTYNKVIYTSRDQYSIARIRMSNIVVDTHNRNNAFVLETLPIKMRDYIIEKISLN</sequence>
<name>A0ABX1WZ05_9BACT</name>
<keyword evidence="1" id="KW-1133">Transmembrane helix</keyword>
<proteinExistence type="predicted"/>
<evidence type="ECO:0000313" key="3">
    <source>
        <dbReference type="Proteomes" id="UP000732105"/>
    </source>
</evidence>
<dbReference type="Proteomes" id="UP000732105">
    <property type="component" value="Unassembled WGS sequence"/>
</dbReference>